<dbReference type="GO" id="GO:0003677">
    <property type="term" value="F:DNA binding"/>
    <property type="evidence" value="ECO:0007669"/>
    <property type="project" value="UniProtKB-KW"/>
</dbReference>
<sequence>MIWFPWRVGMDRECNSPNHNGRGEEDGEMSNGMEDAFGNANNDIAEQVESSGSIPSPLFLGTKQKKRLTSKVWDNFIPSYANGKLAHAKCMHCHRIFNCDGTSSLWNHQAKCSPGIQTQKRPKLHEHISLPSTQKNTAEVISDPKQKKLPFLLSSHKKGSGTAGAAPELELALPDTPAHTNRMNQEVDQNGPRVELAAPEQRNLSLPVISTSKDKKNQGVDQDISHEELVRILAMHGHATRMVEQDDFGKLVAHLNPTANIPSHIDLMRKTFDLFWQEKSKLKDKLTTLSCRVCLSAHIWHYDPLLVFLCLTVHYIDDEWEKQQKIITFSPVDPSCSTEELSYTILRAISEWGLDDKVFSIILDGEFVDDSVASNVKASLQKRNKAAAHQSLFVARYATHLLDEVIQVGLDELDRVMERSTKFSRYQMYPTASLVHCPNFRYASSMETWTKAQKICYILEDFHKYKDFIHNFPSPAGLFDKVWNVKKKVDRNTQTDRFKSLWEVFQREKEEEGISTMLCKMERKLKECWKACFLQFCMPMVMDPKHRLERIKSRIQPFTLESAYTVDSDIDDYVGEVHDTLLDLYFEYSNQVHEPNSTSWSEIRTGKFIGRDLLHELYLHSEYPYGQRPLTELDQYLQEARPAKGQSSVLQWWKEHCLTYPNIGRMARDILALPCSNDCQATIKTARFMMSESGPSRVEKLVCIQDWLTAAGTASVESTDDLQN</sequence>
<dbReference type="Pfam" id="PF14372">
    <property type="entry name" value="hAT-like_RNase-H"/>
    <property type="match status" value="1"/>
</dbReference>
<evidence type="ECO:0000313" key="12">
    <source>
        <dbReference type="Proteomes" id="UP001497457"/>
    </source>
</evidence>
<dbReference type="AlphaFoldDB" id="A0ABC9EV27"/>
<evidence type="ECO:0000256" key="2">
    <source>
        <dbReference type="ARBA" id="ARBA00011738"/>
    </source>
</evidence>
<dbReference type="Proteomes" id="UP001497457">
    <property type="component" value="Chromosome 5rd"/>
</dbReference>
<dbReference type="InterPro" id="IPR053031">
    <property type="entry name" value="Cuticle_assoc_protein"/>
</dbReference>
<dbReference type="InterPro" id="IPR012337">
    <property type="entry name" value="RNaseH-like_sf"/>
</dbReference>
<gene>
    <name evidence="11" type="ORF">URODEC1_LOCUS99537</name>
</gene>
<comment type="subunit">
    <text evidence="2">Homodimer.</text>
</comment>
<dbReference type="SMART" id="SM00614">
    <property type="entry name" value="ZnF_BED"/>
    <property type="match status" value="1"/>
</dbReference>
<dbReference type="Pfam" id="PF05699">
    <property type="entry name" value="Dimer_Tnp_hAT"/>
    <property type="match status" value="1"/>
</dbReference>
<keyword evidence="6" id="KW-0238">DNA-binding</keyword>
<name>A0ABC9EV27_9POAL</name>
<evidence type="ECO:0000256" key="6">
    <source>
        <dbReference type="ARBA" id="ARBA00023125"/>
    </source>
</evidence>
<organism evidence="11 12">
    <name type="scientific">Urochloa decumbens</name>
    <dbReference type="NCBI Taxonomy" id="240449"/>
    <lineage>
        <taxon>Eukaryota</taxon>
        <taxon>Viridiplantae</taxon>
        <taxon>Streptophyta</taxon>
        <taxon>Embryophyta</taxon>
        <taxon>Tracheophyta</taxon>
        <taxon>Spermatophyta</taxon>
        <taxon>Magnoliopsida</taxon>
        <taxon>Liliopsida</taxon>
        <taxon>Poales</taxon>
        <taxon>Poaceae</taxon>
        <taxon>PACMAD clade</taxon>
        <taxon>Panicoideae</taxon>
        <taxon>Panicodae</taxon>
        <taxon>Paniceae</taxon>
        <taxon>Melinidinae</taxon>
        <taxon>Urochloa</taxon>
    </lineage>
</organism>
<dbReference type="EMBL" id="OZ075115">
    <property type="protein sequence ID" value="CAL5064582.1"/>
    <property type="molecule type" value="Genomic_DNA"/>
</dbReference>
<evidence type="ECO:0000256" key="9">
    <source>
        <dbReference type="SAM" id="MobiDB-lite"/>
    </source>
</evidence>
<proteinExistence type="predicted"/>
<feature type="domain" description="BED-type" evidence="10">
    <location>
        <begin position="67"/>
        <end position="134"/>
    </location>
</feature>
<evidence type="ECO:0000256" key="1">
    <source>
        <dbReference type="ARBA" id="ARBA00004123"/>
    </source>
</evidence>
<protein>
    <recommendedName>
        <fullName evidence="10">BED-type domain-containing protein</fullName>
    </recommendedName>
</protein>
<keyword evidence="12" id="KW-1185">Reference proteome</keyword>
<evidence type="ECO:0000313" key="11">
    <source>
        <dbReference type="EMBL" id="CAL5064582.1"/>
    </source>
</evidence>
<dbReference type="PANTHER" id="PTHR34396:SF32">
    <property type="entry name" value="OS09G0382120 PROTEIN"/>
    <property type="match status" value="1"/>
</dbReference>
<dbReference type="GO" id="GO:0005634">
    <property type="term" value="C:nucleus"/>
    <property type="evidence" value="ECO:0007669"/>
    <property type="project" value="UniProtKB-SubCell"/>
</dbReference>
<dbReference type="PROSITE" id="PS50808">
    <property type="entry name" value="ZF_BED"/>
    <property type="match status" value="1"/>
</dbReference>
<keyword evidence="4 8" id="KW-0863">Zinc-finger</keyword>
<dbReference type="SUPFAM" id="SSF53098">
    <property type="entry name" value="Ribonuclease H-like"/>
    <property type="match status" value="1"/>
</dbReference>
<evidence type="ECO:0000256" key="3">
    <source>
        <dbReference type="ARBA" id="ARBA00022723"/>
    </source>
</evidence>
<accession>A0ABC9EV27</accession>
<keyword evidence="7" id="KW-0539">Nucleus</keyword>
<keyword evidence="3" id="KW-0479">Metal-binding</keyword>
<comment type="subcellular location">
    <subcellularLocation>
        <location evidence="1">Nucleus</location>
    </subcellularLocation>
</comment>
<dbReference type="InterPro" id="IPR003656">
    <property type="entry name" value="Znf_BED"/>
</dbReference>
<reference evidence="11 12" key="2">
    <citation type="submission" date="2024-10" db="EMBL/GenBank/DDBJ databases">
        <authorList>
            <person name="Ryan C."/>
        </authorList>
    </citation>
    <scope>NUCLEOTIDE SEQUENCE [LARGE SCALE GENOMIC DNA]</scope>
</reference>
<dbReference type="PANTHER" id="PTHR34396">
    <property type="entry name" value="OS03G0264950 PROTEIN-RELATED"/>
    <property type="match status" value="1"/>
</dbReference>
<evidence type="ECO:0000259" key="10">
    <source>
        <dbReference type="PROSITE" id="PS50808"/>
    </source>
</evidence>
<feature type="region of interest" description="Disordered" evidence="9">
    <location>
        <begin position="14"/>
        <end position="38"/>
    </location>
</feature>
<keyword evidence="5" id="KW-0862">Zinc</keyword>
<reference evidence="12" key="1">
    <citation type="submission" date="2024-06" db="EMBL/GenBank/DDBJ databases">
        <authorList>
            <person name="Ryan C."/>
        </authorList>
    </citation>
    <scope>NUCLEOTIDE SEQUENCE [LARGE SCALE GENOMIC DNA]</scope>
</reference>
<evidence type="ECO:0000256" key="5">
    <source>
        <dbReference type="ARBA" id="ARBA00022833"/>
    </source>
</evidence>
<dbReference type="InterPro" id="IPR008906">
    <property type="entry name" value="HATC_C_dom"/>
</dbReference>
<dbReference type="GO" id="GO:0008270">
    <property type="term" value="F:zinc ion binding"/>
    <property type="evidence" value="ECO:0007669"/>
    <property type="project" value="UniProtKB-KW"/>
</dbReference>
<evidence type="ECO:0000256" key="4">
    <source>
        <dbReference type="ARBA" id="ARBA00022771"/>
    </source>
</evidence>
<evidence type="ECO:0000256" key="8">
    <source>
        <dbReference type="PROSITE-ProRule" id="PRU00027"/>
    </source>
</evidence>
<dbReference type="InterPro" id="IPR025525">
    <property type="entry name" value="hAT-like_transposase_RNase-H"/>
</dbReference>
<evidence type="ECO:0000256" key="7">
    <source>
        <dbReference type="ARBA" id="ARBA00023242"/>
    </source>
</evidence>